<dbReference type="PRINTS" id="PR00093">
    <property type="entry name" value="URICASE"/>
</dbReference>
<feature type="binding site" evidence="7">
    <location>
        <position position="175"/>
    </location>
    <ligand>
        <name>5-hydroxyisourate</name>
        <dbReference type="ChEBI" id="CHEBI:18072"/>
    </ligand>
</feature>
<dbReference type="GO" id="GO:0006144">
    <property type="term" value="P:purine nucleobase metabolic process"/>
    <property type="evidence" value="ECO:0007669"/>
    <property type="project" value="UniProtKB-KW"/>
</dbReference>
<feature type="binding site" evidence="7">
    <location>
        <position position="248"/>
    </location>
    <ligand>
        <name>5-hydroxyisourate</name>
        <dbReference type="ChEBI" id="CHEBI:18072"/>
    </ligand>
</feature>
<keyword evidence="4 5" id="KW-0560">Oxidoreductase</keyword>
<dbReference type="NCBIfam" id="TIGR03383">
    <property type="entry name" value="urate_oxi"/>
    <property type="match status" value="1"/>
</dbReference>
<name>A0A6P2BMS1_9ACTN</name>
<feature type="binding site" evidence="7">
    <location>
        <position position="222"/>
    </location>
    <ligand>
        <name>5-hydroxyisourate</name>
        <dbReference type="ChEBI" id="CHEBI:18072"/>
    </ligand>
</feature>
<dbReference type="Pfam" id="PF01014">
    <property type="entry name" value="Uricase"/>
    <property type="match status" value="2"/>
</dbReference>
<accession>A0A6P2BMS1</accession>
<sequence length="295" mass="31442">MVQLGGNRYGKAEVRLVHVARGAGASGADLIRDWNVGTSLSGDLADSHLTGSNAKVLPTDSQKNKVYALARELGGDVAPEVFGVELGSFFVSSQEPITRARVSVDEYGWTPVGAAGYSFARAGDLVRTTVVHVDAAAGTTVVSGLKDLVVMNTTASEFWGYPKDRYTTLAETRDRILATSVTAAWRFRPEAVAAGVDWDAAFRAGKSAVLETFAATYTYSLQQMLYAIGSALLDALPAVCEVRLSLPNKHHYLVDLAPFGLANDREVYLAGDRPYGLIEGAVLADDAPEPGIAWD</sequence>
<dbReference type="PANTHER" id="PTHR42874">
    <property type="entry name" value="URICASE"/>
    <property type="match status" value="1"/>
</dbReference>
<feature type="binding site" evidence="7">
    <location>
        <position position="60"/>
    </location>
    <ligand>
        <name>urate</name>
        <dbReference type="ChEBI" id="CHEBI:17775"/>
    </ligand>
</feature>
<evidence type="ECO:0000256" key="5">
    <source>
        <dbReference type="PIRNR" id="PIRNR000241"/>
    </source>
</evidence>
<keyword evidence="3 5" id="KW-0659">Purine metabolism</keyword>
<evidence type="ECO:0000256" key="3">
    <source>
        <dbReference type="ARBA" id="ARBA00022631"/>
    </source>
</evidence>
<evidence type="ECO:0000256" key="2">
    <source>
        <dbReference type="ARBA" id="ARBA00009760"/>
    </source>
</evidence>
<evidence type="ECO:0000256" key="7">
    <source>
        <dbReference type="PIRSR" id="PIRSR000241-2"/>
    </source>
</evidence>
<dbReference type="SUPFAM" id="SSF55620">
    <property type="entry name" value="Tetrahydrobiopterin biosynthesis enzymes-like"/>
    <property type="match status" value="2"/>
</dbReference>
<comment type="pathway">
    <text evidence="1 5">Purine metabolism; urate degradation; (S)-allantoin from urate: step 1/3.</text>
</comment>
<comment type="function">
    <text evidence="5 8">Catalyzes the oxidation of uric acid to 5-hydroxyisourate, which is further processed to form (S)-allantoin.</text>
</comment>
<feature type="binding site" evidence="7">
    <location>
        <position position="248"/>
    </location>
    <ligand>
        <name>O2</name>
        <dbReference type="ChEBI" id="CHEBI:15379"/>
    </ligand>
</feature>
<evidence type="ECO:0000256" key="1">
    <source>
        <dbReference type="ARBA" id="ARBA00004831"/>
    </source>
</evidence>
<evidence type="ECO:0000313" key="9">
    <source>
        <dbReference type="EMBL" id="TVZ00314.1"/>
    </source>
</evidence>
<gene>
    <name evidence="9" type="primary">pucL</name>
    <name evidence="9" type="ORF">EAS64_37375</name>
</gene>
<dbReference type="EMBL" id="RPFW01000009">
    <property type="protein sequence ID" value="TVZ00314.1"/>
    <property type="molecule type" value="Genomic_DNA"/>
</dbReference>
<feature type="binding site" evidence="7">
    <location>
        <position position="248"/>
    </location>
    <ligand>
        <name>urate</name>
        <dbReference type="ChEBI" id="CHEBI:17775"/>
    </ligand>
</feature>
<comment type="caution">
    <text evidence="9">The sequence shown here is derived from an EMBL/GenBank/DDBJ whole genome shotgun (WGS) entry which is preliminary data.</text>
</comment>
<feature type="binding site" evidence="7">
    <location>
        <position position="158"/>
    </location>
    <ligand>
        <name>urate</name>
        <dbReference type="ChEBI" id="CHEBI:17775"/>
    </ligand>
</feature>
<dbReference type="OrthoDB" id="9809009at2"/>
<comment type="catalytic activity">
    <reaction evidence="5 8">
        <text>urate + O2 + H2O = 5-hydroxyisourate + H2O2</text>
        <dbReference type="Rhea" id="RHEA:21368"/>
        <dbReference type="ChEBI" id="CHEBI:15377"/>
        <dbReference type="ChEBI" id="CHEBI:15379"/>
        <dbReference type="ChEBI" id="CHEBI:16240"/>
        <dbReference type="ChEBI" id="CHEBI:17775"/>
        <dbReference type="ChEBI" id="CHEBI:18072"/>
        <dbReference type="EC" id="1.7.3.3"/>
    </reaction>
</comment>
<feature type="binding site" evidence="7">
    <location>
        <position position="60"/>
    </location>
    <ligand>
        <name>5-hydroxyisourate</name>
        <dbReference type="ChEBI" id="CHEBI:18072"/>
    </ligand>
</feature>
<dbReference type="EC" id="1.7.3.3" evidence="5 8"/>
<evidence type="ECO:0000256" key="4">
    <source>
        <dbReference type="ARBA" id="ARBA00023002"/>
    </source>
</evidence>
<dbReference type="PANTHER" id="PTHR42874:SF1">
    <property type="entry name" value="URICASE"/>
    <property type="match status" value="1"/>
</dbReference>
<feature type="active site" description="Charge relay system" evidence="6">
    <location>
        <position position="59"/>
    </location>
</feature>
<feature type="active site" description="Charge relay system" evidence="6">
    <location>
        <position position="250"/>
    </location>
</feature>
<evidence type="ECO:0000256" key="8">
    <source>
        <dbReference type="RuleBase" id="RU004455"/>
    </source>
</evidence>
<dbReference type="UniPathway" id="UPA00394">
    <property type="reaction ID" value="UER00650"/>
</dbReference>
<feature type="binding site" evidence="7">
    <location>
        <position position="158"/>
    </location>
    <ligand>
        <name>5-hydroxyisourate</name>
        <dbReference type="ChEBI" id="CHEBI:18072"/>
    </ligand>
</feature>
<protein>
    <recommendedName>
        <fullName evidence="5 8">Uricase</fullName>
        <ecNumber evidence="5 8">1.7.3.3</ecNumber>
    </recommendedName>
    <alternativeName>
        <fullName evidence="5">Urate oxidase</fullName>
    </alternativeName>
</protein>
<dbReference type="Proteomes" id="UP000460272">
    <property type="component" value="Unassembled WGS sequence"/>
</dbReference>
<dbReference type="AlphaFoldDB" id="A0A6P2BMS1"/>
<dbReference type="InterPro" id="IPR002042">
    <property type="entry name" value="Uricase"/>
</dbReference>
<dbReference type="Gene3D" id="3.10.270.10">
    <property type="entry name" value="Urate Oxidase"/>
    <property type="match status" value="1"/>
</dbReference>
<feature type="binding site" evidence="7">
    <location>
        <position position="222"/>
    </location>
    <ligand>
        <name>urate</name>
        <dbReference type="ChEBI" id="CHEBI:17775"/>
    </ligand>
</feature>
<feature type="binding site" evidence="7">
    <location>
        <position position="59"/>
    </location>
    <ligand>
        <name>urate</name>
        <dbReference type="ChEBI" id="CHEBI:17775"/>
    </ligand>
</feature>
<evidence type="ECO:0000256" key="6">
    <source>
        <dbReference type="PIRSR" id="PIRSR000241-1"/>
    </source>
</evidence>
<evidence type="ECO:0000313" key="10">
    <source>
        <dbReference type="Proteomes" id="UP000460272"/>
    </source>
</evidence>
<dbReference type="RefSeq" id="WP_145861022.1">
    <property type="nucleotide sequence ID" value="NZ_RPFW01000009.1"/>
</dbReference>
<feature type="binding site" evidence="7">
    <location>
        <position position="175"/>
    </location>
    <ligand>
        <name>urate</name>
        <dbReference type="ChEBI" id="CHEBI:17775"/>
    </ligand>
</feature>
<organism evidence="9 10">
    <name type="scientific">Trebonia kvetii</name>
    <dbReference type="NCBI Taxonomy" id="2480626"/>
    <lineage>
        <taxon>Bacteria</taxon>
        <taxon>Bacillati</taxon>
        <taxon>Actinomycetota</taxon>
        <taxon>Actinomycetes</taxon>
        <taxon>Streptosporangiales</taxon>
        <taxon>Treboniaceae</taxon>
        <taxon>Trebonia</taxon>
    </lineage>
</organism>
<feature type="active site" description="Charge relay system" evidence="6">
    <location>
        <position position="11"/>
    </location>
</feature>
<dbReference type="GO" id="GO:0004846">
    <property type="term" value="F:urate oxidase activity"/>
    <property type="evidence" value="ECO:0007669"/>
    <property type="project" value="UniProtKB-EC"/>
</dbReference>
<comment type="similarity">
    <text evidence="2 5 8">Belongs to the uricase family.</text>
</comment>
<reference evidence="9 10" key="1">
    <citation type="submission" date="2018-11" db="EMBL/GenBank/DDBJ databases">
        <title>Trebonia kvetii gen.nov., sp.nov., a novel acidophilic actinobacterium, and proposal of the new actinobacterial family Treboniaceae fam. nov.</title>
        <authorList>
            <person name="Rapoport D."/>
            <person name="Sagova-Mareckova M."/>
            <person name="Sedlacek I."/>
            <person name="Provaznik J."/>
            <person name="Kralova S."/>
            <person name="Pavlinic D."/>
            <person name="Benes V."/>
            <person name="Kopecky J."/>
        </authorList>
    </citation>
    <scope>NUCLEOTIDE SEQUENCE [LARGE SCALE GENOMIC DNA]</scope>
    <source>
        <strain evidence="9 10">15Tr583</strain>
    </source>
</reference>
<proteinExistence type="inferred from homology"/>
<dbReference type="GO" id="GO:0019628">
    <property type="term" value="P:urate catabolic process"/>
    <property type="evidence" value="ECO:0007669"/>
    <property type="project" value="UniProtKB-UniPathway"/>
</dbReference>
<keyword evidence="10" id="KW-1185">Reference proteome</keyword>
<dbReference type="PIRSF" id="PIRSF000241">
    <property type="entry name" value="Urate_oxidase"/>
    <property type="match status" value="1"/>
</dbReference>